<proteinExistence type="predicted"/>
<gene>
    <name evidence="1" type="ORF">SMTD_LOCUS4702</name>
</gene>
<evidence type="ECO:0000313" key="2">
    <source>
        <dbReference type="Proteomes" id="UP000269396"/>
    </source>
</evidence>
<name>A0A183NRG6_9TREM</name>
<dbReference type="EMBL" id="UZAL01026695">
    <property type="protein sequence ID" value="VDP24674.1"/>
    <property type="molecule type" value="Genomic_DNA"/>
</dbReference>
<sequence length="76" mass="8545">MDSGEVLLYSDNEEKNAPCTQGIALMLCKEVQNARVEWESHGSRIIKAPFKTKEENIMNIIQCSLPTSNSNDDDKD</sequence>
<evidence type="ECO:0000313" key="1">
    <source>
        <dbReference type="EMBL" id="VDP24674.1"/>
    </source>
</evidence>
<dbReference type="Proteomes" id="UP000269396">
    <property type="component" value="Unassembled WGS sequence"/>
</dbReference>
<reference evidence="1 2" key="1">
    <citation type="submission" date="2018-11" db="EMBL/GenBank/DDBJ databases">
        <authorList>
            <consortium name="Pathogen Informatics"/>
        </authorList>
    </citation>
    <scope>NUCLEOTIDE SEQUENCE [LARGE SCALE GENOMIC DNA]</scope>
    <source>
        <strain>Denwood</strain>
        <strain evidence="2">Zambia</strain>
    </source>
</reference>
<dbReference type="AlphaFoldDB" id="A0A183NRG6"/>
<protein>
    <submittedName>
        <fullName evidence="1">Uncharacterized protein</fullName>
    </submittedName>
</protein>
<keyword evidence="2" id="KW-1185">Reference proteome</keyword>
<dbReference type="STRING" id="31246.A0A183NRG6"/>
<accession>A0A183NRG6</accession>
<organism evidence="1 2">
    <name type="scientific">Schistosoma mattheei</name>
    <dbReference type="NCBI Taxonomy" id="31246"/>
    <lineage>
        <taxon>Eukaryota</taxon>
        <taxon>Metazoa</taxon>
        <taxon>Spiralia</taxon>
        <taxon>Lophotrochozoa</taxon>
        <taxon>Platyhelminthes</taxon>
        <taxon>Trematoda</taxon>
        <taxon>Digenea</taxon>
        <taxon>Strigeidida</taxon>
        <taxon>Schistosomatoidea</taxon>
        <taxon>Schistosomatidae</taxon>
        <taxon>Schistosoma</taxon>
    </lineage>
</organism>